<dbReference type="KEGG" id="pno:SNOG_02791"/>
<sequence length="186" mass="21445">MLCGHLQFLRQFSEGIEPTNLEEVRRVGDLKLEELFYAELNSDKRLSFLKALWDENVFVSFLWGFQSVLHFKRCWDDPTIQDLYKDKFIYIADLIVQYILTPRNITQTCTVLSSNALIRATIEIPEDRTTAYAKFRAADETLWTDADGPGNEGILWVQESATPSTSVKTLKYYTTSQLRGTVNMTI</sequence>
<accession>A0A7U2EY59</accession>
<protein>
    <submittedName>
        <fullName evidence="1">Uncharacterized protein</fullName>
    </submittedName>
</protein>
<organism evidence="1 2">
    <name type="scientific">Phaeosphaeria nodorum (strain SN15 / ATCC MYA-4574 / FGSC 10173)</name>
    <name type="common">Glume blotch fungus</name>
    <name type="synonym">Parastagonospora nodorum</name>
    <dbReference type="NCBI Taxonomy" id="321614"/>
    <lineage>
        <taxon>Eukaryota</taxon>
        <taxon>Fungi</taxon>
        <taxon>Dikarya</taxon>
        <taxon>Ascomycota</taxon>
        <taxon>Pezizomycotina</taxon>
        <taxon>Dothideomycetes</taxon>
        <taxon>Pleosporomycetidae</taxon>
        <taxon>Pleosporales</taxon>
        <taxon>Pleosporineae</taxon>
        <taxon>Phaeosphaeriaceae</taxon>
        <taxon>Parastagonospora</taxon>
    </lineage>
</organism>
<dbReference type="Proteomes" id="UP000663193">
    <property type="component" value="Chromosome 5"/>
</dbReference>
<dbReference type="RefSeq" id="XP_001793387.1">
    <property type="nucleotide sequence ID" value="XM_001793335.1"/>
</dbReference>
<keyword evidence="2" id="KW-1185">Reference proteome</keyword>
<proteinExistence type="predicted"/>
<gene>
    <name evidence="1" type="ORF">JI435_027910</name>
</gene>
<dbReference type="VEuPathDB" id="FungiDB:JI435_027910"/>
<evidence type="ECO:0000313" key="1">
    <source>
        <dbReference type="EMBL" id="QRC95061.1"/>
    </source>
</evidence>
<name>A0A7U2EY59_PHANO</name>
<evidence type="ECO:0000313" key="2">
    <source>
        <dbReference type="Proteomes" id="UP000663193"/>
    </source>
</evidence>
<reference evidence="2" key="1">
    <citation type="journal article" date="2021" name="BMC Genomics">
        <title>Chromosome-level genome assembly and manually-curated proteome of model necrotroph Parastagonospora nodorum Sn15 reveals a genome-wide trove of candidate effector homologs, and redundancy of virulence-related functions within an accessory chromosome.</title>
        <authorList>
            <person name="Bertazzoni S."/>
            <person name="Jones D.A.B."/>
            <person name="Phan H.T."/>
            <person name="Tan K.-C."/>
            <person name="Hane J.K."/>
        </authorList>
    </citation>
    <scope>NUCLEOTIDE SEQUENCE [LARGE SCALE GENOMIC DNA]</scope>
    <source>
        <strain evidence="2">SN15 / ATCC MYA-4574 / FGSC 10173)</strain>
    </source>
</reference>
<dbReference type="EMBL" id="CP069027">
    <property type="protein sequence ID" value="QRC95061.1"/>
    <property type="molecule type" value="Genomic_DNA"/>
</dbReference>
<dbReference type="AlphaFoldDB" id="A0A7U2EY59"/>
<dbReference type="OrthoDB" id="10303349at2759"/>